<organism evidence="2">
    <name type="scientific">marine sediment metagenome</name>
    <dbReference type="NCBI Taxonomy" id="412755"/>
    <lineage>
        <taxon>unclassified sequences</taxon>
        <taxon>metagenomes</taxon>
        <taxon>ecological metagenomes</taxon>
    </lineage>
</organism>
<sequence length="158" mass="17189">MSEWTGTVVAKSENGIKVVDKGPWLNWSLPDYRGTPFDADVAAGDRVRIEYAEVVKDGNKRTYISVIENLSRPTTDDPFPPDEGFPGDEAGTPFPSGPAADATESPPAATMDKDRLIVRQVCVKAACEALAISPLDTEEKAGRITYLAGELEDWIFRS</sequence>
<name>A0A0F9QPH5_9ZZZZ</name>
<evidence type="ECO:0000313" key="2">
    <source>
        <dbReference type="EMBL" id="KKN15056.1"/>
    </source>
</evidence>
<feature type="region of interest" description="Disordered" evidence="1">
    <location>
        <begin position="71"/>
        <end position="110"/>
    </location>
</feature>
<dbReference type="AlphaFoldDB" id="A0A0F9QPH5"/>
<comment type="caution">
    <text evidence="2">The sequence shown here is derived from an EMBL/GenBank/DDBJ whole genome shotgun (WGS) entry which is preliminary data.</text>
</comment>
<accession>A0A0F9QPH5</accession>
<reference evidence="2" key="1">
    <citation type="journal article" date="2015" name="Nature">
        <title>Complex archaea that bridge the gap between prokaryotes and eukaryotes.</title>
        <authorList>
            <person name="Spang A."/>
            <person name="Saw J.H."/>
            <person name="Jorgensen S.L."/>
            <person name="Zaremba-Niedzwiedzka K."/>
            <person name="Martijn J."/>
            <person name="Lind A.E."/>
            <person name="van Eijk R."/>
            <person name="Schleper C."/>
            <person name="Guy L."/>
            <person name="Ettema T.J."/>
        </authorList>
    </citation>
    <scope>NUCLEOTIDE SEQUENCE</scope>
</reference>
<gene>
    <name evidence="2" type="ORF">LCGC14_0989890</name>
</gene>
<evidence type="ECO:0000256" key="1">
    <source>
        <dbReference type="SAM" id="MobiDB-lite"/>
    </source>
</evidence>
<proteinExistence type="predicted"/>
<dbReference type="EMBL" id="LAZR01003751">
    <property type="protein sequence ID" value="KKN15056.1"/>
    <property type="molecule type" value="Genomic_DNA"/>
</dbReference>
<protein>
    <submittedName>
        <fullName evidence="2">Uncharacterized protein</fullName>
    </submittedName>
</protein>